<feature type="compositionally biased region" description="Basic and acidic residues" evidence="9">
    <location>
        <begin position="187"/>
        <end position="208"/>
    </location>
</feature>
<dbReference type="InterPro" id="IPR011990">
    <property type="entry name" value="TPR-like_helical_dom_sf"/>
</dbReference>
<sequence length="901" mass="103313">MTDKLPPNLLKLFAPRPPLPYYPPLDKDPQKRVGCIVTGIASYVPELRNHDLDYVPWKSLAEKRKEKAEMKRKKAEEDLQKALAEYDPEKDANITGDPFNTLFVTHLSPELTESDLQKEFEIRLIRDENGKSRCYAFIEFEREKDMPAYKDADGLKILGRRILVDVERARTVKGWKPRRLGGGLGGREQKPSRSSSSHRDRGYHDRGYSRHGSYNRRDDERRKSRMRSRSRSPKGYRDRGGGGGDRYRGRDRSRERGGATELRLEEITKVLKEQINGIPERQFIPRPLNKLSLDDKRQNLGNSNANLIEIRVGEITANTLTPREQEKENESILQGIEYLLDNQFMYAKAIFEEKADRDPLNALTLASMAFLKAIMTSEEQDYDVALKALNATYTIASAQSGTAKGTSKITSYISNYYNYLKSNKSSPSPRPSADYAPNGALRALVIEAECSLQISILHLLQESVLGYFKCALNLERAYRSYKCVWQEYQKMGSDYLAFMDKDTVSCLQFGIGSVHLILSLLPAKVLHAISAVGWKPDRQLGFSLLNQCIEDKRIKSSMAAIMLLVFYSTAISFAPRILSETYKKEAMNVLLRAQQSHPDSILYLFFAGMLARLGSDLPLSTQSFMYTAEFSRNEWAQVALTNACRFEIAINHMITGNWHHAANAFDDLYEQNYWSPAFCRYAQGACYEMMGERAQAVILFAEVPKLITKKFAGRLSDVDAYVLRKTSLFQKSGYQNLDFFVPALEFMCLWNLFPFMTHKLLQMALKRIDHGLIAIQRCEQLEQEERMKEIATDKPLPDYFNEIASLYVAKSSILNVLGRPEETTLDLNWVLDHGDYITDDTWTTPYALWEAGVACWILGNQDKSQQIWKKAVDYSQRYDFEYRLAVRLSLVMPYEEEKEEK</sequence>
<keyword evidence="8" id="KW-0175">Coiled coil</keyword>
<comment type="subcellular location">
    <subcellularLocation>
        <location evidence="1">Nucleus speckle</location>
    </subcellularLocation>
    <subcellularLocation>
        <location evidence="2">Nucleus</location>
        <location evidence="2">Nucleoplasm</location>
    </subcellularLocation>
</comment>
<dbReference type="PANTHER" id="PTHR31859">
    <property type="entry name" value="TETRATRICOPEPTIDE REPEAT PROTEIN 39 FAMILY MEMBER"/>
    <property type="match status" value="1"/>
</dbReference>
<dbReference type="SMART" id="SM00360">
    <property type="entry name" value="RRM"/>
    <property type="match status" value="1"/>
</dbReference>
<evidence type="ECO:0000256" key="4">
    <source>
        <dbReference type="ARBA" id="ARBA00022884"/>
    </source>
</evidence>
<dbReference type="PANTHER" id="PTHR31859:SF1">
    <property type="entry name" value="TETRATRICOPEPTIDE REPEAT PROTEIN 39C"/>
    <property type="match status" value="1"/>
</dbReference>
<dbReference type="Gene3D" id="3.30.70.330">
    <property type="match status" value="1"/>
</dbReference>
<feature type="coiled-coil region" evidence="8">
    <location>
        <begin position="58"/>
        <end position="85"/>
    </location>
</feature>
<feature type="region of interest" description="Disordered" evidence="9">
    <location>
        <begin position="176"/>
        <end position="260"/>
    </location>
</feature>
<evidence type="ECO:0000256" key="3">
    <source>
        <dbReference type="ARBA" id="ARBA00016996"/>
    </source>
</evidence>
<dbReference type="SUPFAM" id="SSF48452">
    <property type="entry name" value="TPR-like"/>
    <property type="match status" value="1"/>
</dbReference>
<dbReference type="Pfam" id="PF10300">
    <property type="entry name" value="Iml2-TPR_39"/>
    <property type="match status" value="1"/>
</dbReference>
<dbReference type="EMBL" id="JAANQT010000467">
    <property type="protein sequence ID" value="KAG1310759.1"/>
    <property type="molecule type" value="Genomic_DNA"/>
</dbReference>
<dbReference type="SUPFAM" id="SSF54928">
    <property type="entry name" value="RNA-binding domain, RBD"/>
    <property type="match status" value="1"/>
</dbReference>
<name>A0A9P7BTV3_RHIOR</name>
<evidence type="ECO:0000313" key="12">
    <source>
        <dbReference type="Proteomes" id="UP000716291"/>
    </source>
</evidence>
<keyword evidence="6" id="KW-0687">Ribonucleoprotein</keyword>
<protein>
    <recommendedName>
        <fullName evidence="3">U1 small nuclear ribonucleoprotein 70 kDa</fullName>
    </recommendedName>
</protein>
<dbReference type="CDD" id="cd12236">
    <property type="entry name" value="RRM_snRNP70"/>
    <property type="match status" value="1"/>
</dbReference>
<evidence type="ECO:0000256" key="8">
    <source>
        <dbReference type="SAM" id="Coils"/>
    </source>
</evidence>
<dbReference type="InterPro" id="IPR035979">
    <property type="entry name" value="RBD_domain_sf"/>
</dbReference>
<evidence type="ECO:0000256" key="2">
    <source>
        <dbReference type="ARBA" id="ARBA00004642"/>
    </source>
</evidence>
<feature type="domain" description="RRM" evidence="10">
    <location>
        <begin position="100"/>
        <end position="169"/>
    </location>
</feature>
<gene>
    <name evidence="11" type="ORF">G6F64_004326</name>
</gene>
<dbReference type="InterPro" id="IPR022023">
    <property type="entry name" value="U1snRNP70_N"/>
</dbReference>
<evidence type="ECO:0000256" key="7">
    <source>
        <dbReference type="PROSITE-ProRule" id="PRU00176"/>
    </source>
</evidence>
<keyword evidence="5" id="KW-0539">Nucleus</keyword>
<dbReference type="OrthoDB" id="43460at2759"/>
<evidence type="ECO:0000256" key="5">
    <source>
        <dbReference type="ARBA" id="ARBA00023242"/>
    </source>
</evidence>
<accession>A0A9P7BTV3</accession>
<evidence type="ECO:0000313" key="11">
    <source>
        <dbReference type="EMBL" id="KAG1310759.1"/>
    </source>
</evidence>
<dbReference type="FunFam" id="3.30.70.330:FF:001585">
    <property type="entry name" value="U1 small nuclear ribonucleoprotein 70 kDa"/>
    <property type="match status" value="1"/>
</dbReference>
<comment type="caution">
    <text evidence="11">The sequence shown here is derived from an EMBL/GenBank/DDBJ whole genome shotgun (WGS) entry which is preliminary data.</text>
</comment>
<proteinExistence type="predicted"/>
<dbReference type="GO" id="GO:0016607">
    <property type="term" value="C:nuclear speck"/>
    <property type="evidence" value="ECO:0007669"/>
    <property type="project" value="UniProtKB-SubCell"/>
</dbReference>
<evidence type="ECO:0000256" key="9">
    <source>
        <dbReference type="SAM" id="MobiDB-lite"/>
    </source>
</evidence>
<dbReference type="AlphaFoldDB" id="A0A9P7BTV3"/>
<dbReference type="InterPro" id="IPR000504">
    <property type="entry name" value="RRM_dom"/>
</dbReference>
<dbReference type="Proteomes" id="UP000716291">
    <property type="component" value="Unassembled WGS sequence"/>
</dbReference>
<reference evidence="11" key="1">
    <citation type="journal article" date="2020" name="Microb. Genom.">
        <title>Genetic diversity of clinical and environmental Mucorales isolates obtained from an investigation of mucormycosis cases among solid organ transplant recipients.</title>
        <authorList>
            <person name="Nguyen M.H."/>
            <person name="Kaul D."/>
            <person name="Muto C."/>
            <person name="Cheng S.J."/>
            <person name="Richter R.A."/>
            <person name="Bruno V.M."/>
            <person name="Liu G."/>
            <person name="Beyhan S."/>
            <person name="Sundermann A.J."/>
            <person name="Mounaud S."/>
            <person name="Pasculle A.W."/>
            <person name="Nierman W.C."/>
            <person name="Driscoll E."/>
            <person name="Cumbie R."/>
            <person name="Clancy C.J."/>
            <person name="Dupont C.L."/>
        </authorList>
    </citation>
    <scope>NUCLEOTIDE SEQUENCE</scope>
    <source>
        <strain evidence="11">GL11</strain>
    </source>
</reference>
<evidence type="ECO:0000259" key="10">
    <source>
        <dbReference type="PROSITE" id="PS50102"/>
    </source>
</evidence>
<evidence type="ECO:0000256" key="1">
    <source>
        <dbReference type="ARBA" id="ARBA00004324"/>
    </source>
</evidence>
<dbReference type="Pfam" id="PF00076">
    <property type="entry name" value="RRM_1"/>
    <property type="match status" value="1"/>
</dbReference>
<feature type="compositionally biased region" description="Basic residues" evidence="9">
    <location>
        <begin position="223"/>
        <end position="234"/>
    </location>
</feature>
<organism evidence="11 12">
    <name type="scientific">Rhizopus oryzae</name>
    <name type="common">Mucormycosis agent</name>
    <name type="synonym">Rhizopus arrhizus var. delemar</name>
    <dbReference type="NCBI Taxonomy" id="64495"/>
    <lineage>
        <taxon>Eukaryota</taxon>
        <taxon>Fungi</taxon>
        <taxon>Fungi incertae sedis</taxon>
        <taxon>Mucoromycota</taxon>
        <taxon>Mucoromycotina</taxon>
        <taxon>Mucoromycetes</taxon>
        <taxon>Mucorales</taxon>
        <taxon>Mucorineae</taxon>
        <taxon>Rhizopodaceae</taxon>
        <taxon>Rhizopus</taxon>
    </lineage>
</organism>
<dbReference type="InterPro" id="IPR012677">
    <property type="entry name" value="Nucleotide-bd_a/b_plait_sf"/>
</dbReference>
<feature type="compositionally biased region" description="Basic and acidic residues" evidence="9">
    <location>
        <begin position="235"/>
        <end position="260"/>
    </location>
</feature>
<keyword evidence="12" id="KW-1185">Reference proteome</keyword>
<dbReference type="InterPro" id="IPR034143">
    <property type="entry name" value="snRNP70_RRM"/>
</dbReference>
<dbReference type="PROSITE" id="PS50102">
    <property type="entry name" value="RRM"/>
    <property type="match status" value="1"/>
</dbReference>
<evidence type="ECO:0000256" key="6">
    <source>
        <dbReference type="ARBA" id="ARBA00023274"/>
    </source>
</evidence>
<dbReference type="InterPro" id="IPR019412">
    <property type="entry name" value="IML2/TPR_39"/>
</dbReference>
<keyword evidence="4 7" id="KW-0694">RNA-binding</keyword>
<dbReference type="GO" id="GO:1990904">
    <property type="term" value="C:ribonucleoprotein complex"/>
    <property type="evidence" value="ECO:0007669"/>
    <property type="project" value="UniProtKB-KW"/>
</dbReference>
<dbReference type="Pfam" id="PF12220">
    <property type="entry name" value="U1snRNP70_N"/>
    <property type="match status" value="1"/>
</dbReference>
<dbReference type="GO" id="GO:0030619">
    <property type="term" value="F:U1 snRNA binding"/>
    <property type="evidence" value="ECO:0007669"/>
    <property type="project" value="InterPro"/>
</dbReference>